<accession>A0AAV1S1S4</accession>
<evidence type="ECO:0000256" key="1">
    <source>
        <dbReference type="SAM" id="Phobius"/>
    </source>
</evidence>
<gene>
    <name evidence="3" type="ORF">DCAF_LOCUS18017</name>
</gene>
<keyword evidence="1" id="KW-0812">Transmembrane</keyword>
<keyword evidence="1" id="KW-0472">Membrane</keyword>
<dbReference type="AlphaFoldDB" id="A0AAV1S1S4"/>
<proteinExistence type="predicted"/>
<name>A0AAV1S1S4_9ROSI</name>
<dbReference type="InterPro" id="IPR021720">
    <property type="entry name" value="Malectin_dom"/>
</dbReference>
<dbReference type="Pfam" id="PF11721">
    <property type="entry name" value="Malectin"/>
    <property type="match status" value="1"/>
</dbReference>
<reference evidence="3 4" key="1">
    <citation type="submission" date="2024-01" db="EMBL/GenBank/DDBJ databases">
        <authorList>
            <person name="Waweru B."/>
        </authorList>
    </citation>
    <scope>NUCLEOTIDE SEQUENCE [LARGE SCALE GENOMIC DNA]</scope>
</reference>
<evidence type="ECO:0000313" key="4">
    <source>
        <dbReference type="Proteomes" id="UP001314170"/>
    </source>
</evidence>
<keyword evidence="1" id="KW-1133">Transmembrane helix</keyword>
<feature type="domain" description="Malectin" evidence="2">
    <location>
        <begin position="63"/>
        <end position="97"/>
    </location>
</feature>
<sequence>MAPYLRLWGIYRSSNTCSETEFQGNLEEGDSSTSDFYNTSKGNWAYSCSGDFGSKTADSSDYIKNGNYTVKLHSAETVFIKKTLGSRVFDVYIQGLRKANDPKFHGKGSFYEYFSVPKSSSLAFNGPLVSAISDFKVGKGKKLSPSQIAGITVGSVFAPLFILAIMWKMGWLGKSELDGSSLW</sequence>
<organism evidence="3 4">
    <name type="scientific">Dovyalis caffra</name>
    <dbReference type="NCBI Taxonomy" id="77055"/>
    <lineage>
        <taxon>Eukaryota</taxon>
        <taxon>Viridiplantae</taxon>
        <taxon>Streptophyta</taxon>
        <taxon>Embryophyta</taxon>
        <taxon>Tracheophyta</taxon>
        <taxon>Spermatophyta</taxon>
        <taxon>Magnoliopsida</taxon>
        <taxon>eudicotyledons</taxon>
        <taxon>Gunneridae</taxon>
        <taxon>Pentapetalae</taxon>
        <taxon>rosids</taxon>
        <taxon>fabids</taxon>
        <taxon>Malpighiales</taxon>
        <taxon>Salicaceae</taxon>
        <taxon>Flacourtieae</taxon>
        <taxon>Dovyalis</taxon>
    </lineage>
</organism>
<dbReference type="EMBL" id="CAWUPB010001166">
    <property type="protein sequence ID" value="CAK7344946.1"/>
    <property type="molecule type" value="Genomic_DNA"/>
</dbReference>
<protein>
    <recommendedName>
        <fullName evidence="2">Malectin domain-containing protein</fullName>
    </recommendedName>
</protein>
<evidence type="ECO:0000313" key="3">
    <source>
        <dbReference type="EMBL" id="CAK7344946.1"/>
    </source>
</evidence>
<dbReference type="Proteomes" id="UP001314170">
    <property type="component" value="Unassembled WGS sequence"/>
</dbReference>
<evidence type="ECO:0000259" key="2">
    <source>
        <dbReference type="Pfam" id="PF11721"/>
    </source>
</evidence>
<keyword evidence="4" id="KW-1185">Reference proteome</keyword>
<dbReference type="Gene3D" id="2.60.120.430">
    <property type="entry name" value="Galactose-binding lectin"/>
    <property type="match status" value="1"/>
</dbReference>
<comment type="caution">
    <text evidence="3">The sequence shown here is derived from an EMBL/GenBank/DDBJ whole genome shotgun (WGS) entry which is preliminary data.</text>
</comment>
<feature type="transmembrane region" description="Helical" evidence="1">
    <location>
        <begin position="148"/>
        <end position="167"/>
    </location>
</feature>